<dbReference type="InterPro" id="IPR014867">
    <property type="entry name" value="Spore_coat_CotH_CotH2/3/7"/>
</dbReference>
<dbReference type="EMBL" id="QXXA01000005">
    <property type="protein sequence ID" value="NBI06132.1"/>
    <property type="molecule type" value="Genomic_DNA"/>
</dbReference>
<gene>
    <name evidence="2" type="ORF">D3Z33_04565</name>
</gene>
<organism evidence="2 3">
    <name type="scientific">Senegalia massiliensis</name>
    <dbReference type="NCBI Taxonomy" id="1720316"/>
    <lineage>
        <taxon>Bacteria</taxon>
        <taxon>Bacillati</taxon>
        <taxon>Bacillota</taxon>
        <taxon>Clostridia</taxon>
        <taxon>Eubacteriales</taxon>
        <taxon>Clostridiaceae</taxon>
        <taxon>Senegalia</taxon>
    </lineage>
</organism>
<sequence>MRNQKIIKKNKKIKYYIISFFLLLMIFIFVYFIKITIDIEETKGEDENINVDKEDNVGKNNLPIIVIDTNGEKIETNNSVNDLNGKLITKSSPKIKSKFKLYDVYNFPEEVSIEEDITINVRGQSSLKFPKKQYTIRFIDDKNREKPIKLLGMSKHDKWVLNSSYGDKSLIRNYIGFKLARDIQDYAPRTRFVEVYLNDDNNMNFEEDYIGVYILIEKIERDEERVDIQKAEEKYKDVSFIIARDKIKEDDIVLKNDWSYLEEKYIINNEGVVNRRTSLTPVYPSSKKLSIKYKNKIVDYINDFEYLLRSNDFDDKKYGYRQYIDIDSFVNYAMVNEIVKNIDGGEVSAYFHKDIGGVMKAGPVWDFDLSLSNTDVEEVNEPTGFRIVDTIWFERLFQDNYFANRYKINYKKYRNSIWKTEKINKMIDDAVKQIGDAAYRNQKKWYPNDTPEDYQKEIDNIKKFLSERLEWMDRNVHLVKRLRQNTID</sequence>
<dbReference type="AlphaFoldDB" id="A0A845QYA9"/>
<proteinExistence type="predicted"/>
<feature type="transmembrane region" description="Helical" evidence="1">
    <location>
        <begin position="15"/>
        <end position="33"/>
    </location>
</feature>
<keyword evidence="3" id="KW-1185">Reference proteome</keyword>
<dbReference type="PANTHER" id="PTHR40050">
    <property type="entry name" value="INNER SPORE COAT PROTEIN H"/>
    <property type="match status" value="1"/>
</dbReference>
<dbReference type="Proteomes" id="UP000467132">
    <property type="component" value="Unassembled WGS sequence"/>
</dbReference>
<evidence type="ECO:0000313" key="3">
    <source>
        <dbReference type="Proteomes" id="UP000467132"/>
    </source>
</evidence>
<dbReference type="RefSeq" id="WP_160196625.1">
    <property type="nucleotide sequence ID" value="NZ_QXXA01000005.1"/>
</dbReference>
<evidence type="ECO:0000256" key="1">
    <source>
        <dbReference type="SAM" id="Phobius"/>
    </source>
</evidence>
<keyword evidence="1" id="KW-0472">Membrane</keyword>
<dbReference type="OrthoDB" id="9803752at2"/>
<dbReference type="PANTHER" id="PTHR40050:SF1">
    <property type="entry name" value="INNER SPORE COAT PROTEIN H"/>
    <property type="match status" value="1"/>
</dbReference>
<keyword evidence="1" id="KW-1133">Transmembrane helix</keyword>
<name>A0A845QYA9_9CLOT</name>
<accession>A0A845QYA9</accession>
<keyword evidence="1" id="KW-0812">Transmembrane</keyword>
<comment type="caution">
    <text evidence="2">The sequence shown here is derived from an EMBL/GenBank/DDBJ whole genome shotgun (WGS) entry which is preliminary data.</text>
</comment>
<protein>
    <recommendedName>
        <fullName evidence="4">CotH protein</fullName>
    </recommendedName>
</protein>
<evidence type="ECO:0008006" key="4">
    <source>
        <dbReference type="Google" id="ProtNLM"/>
    </source>
</evidence>
<reference evidence="2 3" key="1">
    <citation type="submission" date="2018-08" db="EMBL/GenBank/DDBJ databases">
        <title>Murine metabolic-syndrome-specific gut microbial biobank.</title>
        <authorList>
            <person name="Liu C."/>
        </authorList>
    </citation>
    <scope>NUCLEOTIDE SEQUENCE [LARGE SCALE GENOMIC DNA]</scope>
    <source>
        <strain evidence="2 3">583</strain>
    </source>
</reference>
<evidence type="ECO:0000313" key="2">
    <source>
        <dbReference type="EMBL" id="NBI06132.1"/>
    </source>
</evidence>
<dbReference type="Pfam" id="PF08757">
    <property type="entry name" value="CotH"/>
    <property type="match status" value="1"/>
</dbReference>